<proteinExistence type="predicted"/>
<feature type="compositionally biased region" description="Basic residues" evidence="3">
    <location>
        <begin position="114"/>
        <end position="125"/>
    </location>
</feature>
<keyword evidence="1" id="KW-0378">Hydrolase</keyword>
<dbReference type="InterPro" id="IPR002241">
    <property type="entry name" value="Glyco_hydro_27"/>
</dbReference>
<protein>
    <recommendedName>
        <fullName evidence="6">Alpha-galactosidase</fullName>
    </recommendedName>
</protein>
<dbReference type="Gene3D" id="3.20.20.70">
    <property type="entry name" value="Aldolase class I"/>
    <property type="match status" value="1"/>
</dbReference>
<dbReference type="InterPro" id="IPR013785">
    <property type="entry name" value="Aldolase_TIM"/>
</dbReference>
<keyword evidence="2" id="KW-0326">Glycosidase</keyword>
<dbReference type="Proteomes" id="UP001183246">
    <property type="component" value="Unassembled WGS sequence"/>
</dbReference>
<dbReference type="RefSeq" id="WP_311704980.1">
    <property type="nucleotide sequence ID" value="NZ_JAVREL010000007.1"/>
</dbReference>
<keyword evidence="5" id="KW-1185">Reference proteome</keyword>
<evidence type="ECO:0000256" key="2">
    <source>
        <dbReference type="ARBA" id="ARBA00023295"/>
    </source>
</evidence>
<evidence type="ECO:0000256" key="1">
    <source>
        <dbReference type="ARBA" id="ARBA00022801"/>
    </source>
</evidence>
<name>A0ABU2MQG5_9ACTN</name>
<evidence type="ECO:0000313" key="4">
    <source>
        <dbReference type="EMBL" id="MDT0343856.1"/>
    </source>
</evidence>
<evidence type="ECO:0008006" key="6">
    <source>
        <dbReference type="Google" id="ProtNLM"/>
    </source>
</evidence>
<accession>A0ABU2MQG5</accession>
<comment type="caution">
    <text evidence="4">The sequence shown here is derived from an EMBL/GenBank/DDBJ whole genome shotgun (WGS) entry which is preliminary data.</text>
</comment>
<feature type="compositionally biased region" description="Low complexity" evidence="3">
    <location>
        <begin position="72"/>
        <end position="89"/>
    </location>
</feature>
<organism evidence="4 5">
    <name type="scientific">Streptomyces litchfieldiae</name>
    <dbReference type="NCBI Taxonomy" id="3075543"/>
    <lineage>
        <taxon>Bacteria</taxon>
        <taxon>Bacillati</taxon>
        <taxon>Actinomycetota</taxon>
        <taxon>Actinomycetes</taxon>
        <taxon>Kitasatosporales</taxon>
        <taxon>Streptomycetaceae</taxon>
        <taxon>Streptomyces</taxon>
    </lineage>
</organism>
<evidence type="ECO:0000256" key="3">
    <source>
        <dbReference type="SAM" id="MobiDB-lite"/>
    </source>
</evidence>
<sequence length="125" mass="12864">MGATGNIQDSRSSLKNIVGWYLPDASGPGHWNDPDMLQIGTGGMHHRPHDQINLAKRCWRPGGGRPEDQARAGAEGPASFSAAPGAFGAEESDASGTAGLHSTVGGHGGLGRLPAKHPGRAVRDP</sequence>
<dbReference type="EMBL" id="JAVREL010000007">
    <property type="protein sequence ID" value="MDT0343856.1"/>
    <property type="molecule type" value="Genomic_DNA"/>
</dbReference>
<gene>
    <name evidence="4" type="ORF">RM590_14710</name>
</gene>
<dbReference type="Pfam" id="PF16499">
    <property type="entry name" value="Melibiase_2"/>
    <property type="match status" value="1"/>
</dbReference>
<reference evidence="5" key="1">
    <citation type="submission" date="2023-07" db="EMBL/GenBank/DDBJ databases">
        <title>30 novel species of actinomycetes from the DSMZ collection.</title>
        <authorList>
            <person name="Nouioui I."/>
        </authorList>
    </citation>
    <scope>NUCLEOTIDE SEQUENCE [LARGE SCALE GENOMIC DNA]</scope>
    <source>
        <strain evidence="5">DSM 44938</strain>
    </source>
</reference>
<feature type="region of interest" description="Disordered" evidence="3">
    <location>
        <begin position="58"/>
        <end position="125"/>
    </location>
</feature>
<evidence type="ECO:0000313" key="5">
    <source>
        <dbReference type="Proteomes" id="UP001183246"/>
    </source>
</evidence>